<proteinExistence type="predicted"/>
<dbReference type="InterPro" id="IPR051412">
    <property type="entry name" value="Formin_Homology_Diaphanous_sf"/>
</dbReference>
<dbReference type="InterPro" id="IPR011989">
    <property type="entry name" value="ARM-like"/>
</dbReference>
<dbReference type="AlphaFoldDB" id="A0A4W3GDA9"/>
<organism evidence="2 3">
    <name type="scientific">Callorhinchus milii</name>
    <name type="common">Ghost shark</name>
    <dbReference type="NCBI Taxonomy" id="7868"/>
    <lineage>
        <taxon>Eukaryota</taxon>
        <taxon>Metazoa</taxon>
        <taxon>Chordata</taxon>
        <taxon>Craniata</taxon>
        <taxon>Vertebrata</taxon>
        <taxon>Chondrichthyes</taxon>
        <taxon>Holocephali</taxon>
        <taxon>Chimaeriformes</taxon>
        <taxon>Callorhinchidae</taxon>
        <taxon>Callorhinchus</taxon>
    </lineage>
</organism>
<dbReference type="InterPro" id="IPR010473">
    <property type="entry name" value="GTPase-bd"/>
</dbReference>
<reference evidence="2" key="5">
    <citation type="submission" date="2025-09" db="UniProtKB">
        <authorList>
            <consortium name="Ensembl"/>
        </authorList>
    </citation>
    <scope>IDENTIFICATION</scope>
</reference>
<protein>
    <recommendedName>
        <fullName evidence="1">Formin GTPase-binding domain-containing protein</fullName>
    </recommendedName>
</protein>
<dbReference type="Proteomes" id="UP000314986">
    <property type="component" value="Unassembled WGS sequence"/>
</dbReference>
<sequence length="103" mass="11561">SIKTSPSGQKSTSDCVKSPQIYIYELKSGISDKELLGCLESLRVSLTSNPVSWVENFGTEGLPLLLYILKRLQESPSLEKNNFKNQHEIIRCLKAFMNNKVGE</sequence>
<dbReference type="InParanoid" id="A0A4W3GDA9"/>
<dbReference type="GO" id="GO:0030041">
    <property type="term" value="P:actin filament polymerization"/>
    <property type="evidence" value="ECO:0007669"/>
    <property type="project" value="TreeGrafter"/>
</dbReference>
<feature type="domain" description="Formin GTPase-binding" evidence="1">
    <location>
        <begin position="3"/>
        <end position="102"/>
    </location>
</feature>
<dbReference type="SUPFAM" id="SSF48371">
    <property type="entry name" value="ARM repeat"/>
    <property type="match status" value="1"/>
</dbReference>
<dbReference type="SMART" id="SM01140">
    <property type="entry name" value="Drf_GBD"/>
    <property type="match status" value="1"/>
</dbReference>
<dbReference type="GO" id="GO:0005884">
    <property type="term" value="C:actin filament"/>
    <property type="evidence" value="ECO:0007669"/>
    <property type="project" value="TreeGrafter"/>
</dbReference>
<dbReference type="GeneTree" id="ENSGT00940000159910"/>
<keyword evidence="3" id="KW-1185">Reference proteome</keyword>
<dbReference type="InterPro" id="IPR016024">
    <property type="entry name" value="ARM-type_fold"/>
</dbReference>
<dbReference type="PANTHER" id="PTHR45691">
    <property type="entry name" value="PROTEIN DIAPHANOUS"/>
    <property type="match status" value="1"/>
</dbReference>
<reference evidence="3" key="1">
    <citation type="journal article" date="2006" name="Science">
        <title>Ancient noncoding elements conserved in the human genome.</title>
        <authorList>
            <person name="Venkatesh B."/>
            <person name="Kirkness E.F."/>
            <person name="Loh Y.H."/>
            <person name="Halpern A.L."/>
            <person name="Lee A.P."/>
            <person name="Johnson J."/>
            <person name="Dandona N."/>
            <person name="Viswanathan L.D."/>
            <person name="Tay A."/>
            <person name="Venter J.C."/>
            <person name="Strausberg R.L."/>
            <person name="Brenner S."/>
        </authorList>
    </citation>
    <scope>NUCLEOTIDE SEQUENCE [LARGE SCALE GENOMIC DNA]</scope>
</reference>
<dbReference type="Gene3D" id="1.25.10.10">
    <property type="entry name" value="Leucine-rich Repeat Variant"/>
    <property type="match status" value="1"/>
</dbReference>
<dbReference type="GO" id="GO:0003779">
    <property type="term" value="F:actin binding"/>
    <property type="evidence" value="ECO:0007669"/>
    <property type="project" value="InterPro"/>
</dbReference>
<name>A0A4W3GDA9_CALMI</name>
<reference evidence="3" key="3">
    <citation type="journal article" date="2014" name="Nature">
        <title>Elephant shark genome provides unique insights into gnathostome evolution.</title>
        <authorList>
            <consortium name="International Elephant Shark Genome Sequencing Consortium"/>
            <person name="Venkatesh B."/>
            <person name="Lee A.P."/>
            <person name="Ravi V."/>
            <person name="Maurya A.K."/>
            <person name="Lian M.M."/>
            <person name="Swann J.B."/>
            <person name="Ohta Y."/>
            <person name="Flajnik M.F."/>
            <person name="Sutoh Y."/>
            <person name="Kasahara M."/>
            <person name="Hoon S."/>
            <person name="Gangu V."/>
            <person name="Roy S.W."/>
            <person name="Irimia M."/>
            <person name="Korzh V."/>
            <person name="Kondrychyn I."/>
            <person name="Lim Z.W."/>
            <person name="Tay B.H."/>
            <person name="Tohari S."/>
            <person name="Kong K.W."/>
            <person name="Ho S."/>
            <person name="Lorente-Galdos B."/>
            <person name="Quilez J."/>
            <person name="Marques-Bonet T."/>
            <person name="Raney B.J."/>
            <person name="Ingham P.W."/>
            <person name="Tay A."/>
            <person name="Hillier L.W."/>
            <person name="Minx P."/>
            <person name="Boehm T."/>
            <person name="Wilson R.K."/>
            <person name="Brenner S."/>
            <person name="Warren W.C."/>
        </authorList>
    </citation>
    <scope>NUCLEOTIDE SEQUENCE [LARGE SCALE GENOMIC DNA]</scope>
</reference>
<reference evidence="2" key="4">
    <citation type="submission" date="2025-08" db="UniProtKB">
        <authorList>
            <consortium name="Ensembl"/>
        </authorList>
    </citation>
    <scope>IDENTIFICATION</scope>
</reference>
<dbReference type="Ensembl" id="ENSCMIT00000000575.1">
    <property type="protein sequence ID" value="ENSCMIP00000000530.1"/>
    <property type="gene ID" value="ENSCMIG00000000385.1"/>
</dbReference>
<reference evidence="3" key="2">
    <citation type="journal article" date="2007" name="PLoS Biol.">
        <title>Survey sequencing and comparative analysis of the elephant shark (Callorhinchus milii) genome.</title>
        <authorList>
            <person name="Venkatesh B."/>
            <person name="Kirkness E.F."/>
            <person name="Loh Y.H."/>
            <person name="Halpern A.L."/>
            <person name="Lee A.P."/>
            <person name="Johnson J."/>
            <person name="Dandona N."/>
            <person name="Viswanathan L.D."/>
            <person name="Tay A."/>
            <person name="Venter J.C."/>
            <person name="Strausberg R.L."/>
            <person name="Brenner S."/>
        </authorList>
    </citation>
    <scope>NUCLEOTIDE SEQUENCE [LARGE SCALE GENOMIC DNA]</scope>
</reference>
<dbReference type="PANTHER" id="PTHR45691:SF4">
    <property type="entry name" value="PROTEIN DIAPHANOUS HOMOLOG 1"/>
    <property type="match status" value="1"/>
</dbReference>
<evidence type="ECO:0000259" key="1">
    <source>
        <dbReference type="SMART" id="SM01140"/>
    </source>
</evidence>
<evidence type="ECO:0000313" key="2">
    <source>
        <dbReference type="Ensembl" id="ENSCMIP00000000530.1"/>
    </source>
</evidence>
<dbReference type="Pfam" id="PF06371">
    <property type="entry name" value="Drf_GBD"/>
    <property type="match status" value="1"/>
</dbReference>
<evidence type="ECO:0000313" key="3">
    <source>
        <dbReference type="Proteomes" id="UP000314986"/>
    </source>
</evidence>
<dbReference type="GO" id="GO:0031267">
    <property type="term" value="F:small GTPase binding"/>
    <property type="evidence" value="ECO:0007669"/>
    <property type="project" value="InterPro"/>
</dbReference>
<dbReference type="STRING" id="7868.ENSCMIP00000000530"/>
<accession>A0A4W3GDA9</accession>